<evidence type="ECO:0000259" key="2">
    <source>
        <dbReference type="Pfam" id="PF15740"/>
    </source>
</evidence>
<evidence type="ECO:0000313" key="4">
    <source>
        <dbReference type="Proteomes" id="UP000001646"/>
    </source>
</evidence>
<evidence type="ECO:0000313" key="3">
    <source>
        <dbReference type="Ensembl" id="ENSACAP00000038229.1"/>
    </source>
</evidence>
<reference evidence="3" key="1">
    <citation type="submission" date="2009-12" db="EMBL/GenBank/DDBJ databases">
        <title>The Genome Sequence of Anolis carolinensis (Green Anole Lizard).</title>
        <authorList>
            <consortium name="The Genome Sequencing Platform"/>
            <person name="Di Palma F."/>
            <person name="Alfoldi J."/>
            <person name="Heiman D."/>
            <person name="Young S."/>
            <person name="Grabherr M."/>
            <person name="Johnson J."/>
            <person name="Lander E.S."/>
            <person name="Lindblad-Toh K."/>
        </authorList>
    </citation>
    <scope>NUCLEOTIDE SEQUENCE [LARGE SCALE GENOMIC DNA]</scope>
    <source>
        <strain evidence="3">JBL SC #1</strain>
    </source>
</reference>
<feature type="domain" description="Protein phosphatase 1 regulatory subunit 26 N-terminal" evidence="2">
    <location>
        <begin position="1"/>
        <end position="151"/>
    </location>
</feature>
<dbReference type="InParanoid" id="A0A803TSN9"/>
<feature type="region of interest" description="Disordered" evidence="1">
    <location>
        <begin position="440"/>
        <end position="464"/>
    </location>
</feature>
<dbReference type="Pfam" id="PF15740">
    <property type="entry name" value="PPP1R26_N"/>
    <property type="match status" value="2"/>
</dbReference>
<feature type="compositionally biased region" description="Basic and acidic residues" evidence="1">
    <location>
        <begin position="293"/>
        <end position="302"/>
    </location>
</feature>
<feature type="region of interest" description="Disordered" evidence="1">
    <location>
        <begin position="293"/>
        <end position="321"/>
    </location>
</feature>
<reference evidence="3" key="3">
    <citation type="submission" date="2025-09" db="UniProtKB">
        <authorList>
            <consortium name="Ensembl"/>
        </authorList>
    </citation>
    <scope>IDENTIFICATION</scope>
</reference>
<dbReference type="InterPro" id="IPR026130">
    <property type="entry name" value="PPP1R26"/>
</dbReference>
<gene>
    <name evidence="3" type="primary">ppp1r26</name>
</gene>
<keyword evidence="4" id="KW-1185">Reference proteome</keyword>
<dbReference type="Proteomes" id="UP000001646">
    <property type="component" value="Unplaced"/>
</dbReference>
<feature type="region of interest" description="Disordered" evidence="1">
    <location>
        <begin position="755"/>
        <end position="799"/>
    </location>
</feature>
<feature type="region of interest" description="Disordered" evidence="1">
    <location>
        <begin position="200"/>
        <end position="240"/>
    </location>
</feature>
<dbReference type="Ensembl" id="ENSACAT00000051905.1">
    <property type="protein sequence ID" value="ENSACAP00000038229.1"/>
    <property type="gene ID" value="ENSACAG00000036123.1"/>
</dbReference>
<feature type="compositionally biased region" description="Basic and acidic residues" evidence="1">
    <location>
        <begin position="200"/>
        <end position="227"/>
    </location>
</feature>
<dbReference type="GO" id="GO:0004864">
    <property type="term" value="F:protein phosphatase inhibitor activity"/>
    <property type="evidence" value="ECO:0007669"/>
    <property type="project" value="InterPro"/>
</dbReference>
<dbReference type="GeneTree" id="ENSGT00390000014118"/>
<feature type="region of interest" description="Disordered" evidence="1">
    <location>
        <begin position="72"/>
        <end position="105"/>
    </location>
</feature>
<dbReference type="AlphaFoldDB" id="A0A803TSN9"/>
<evidence type="ECO:0000256" key="1">
    <source>
        <dbReference type="SAM" id="MobiDB-lite"/>
    </source>
</evidence>
<name>A0A803TSN9_ANOCA</name>
<dbReference type="PANTHER" id="PTHR15724">
    <property type="entry name" value="PROTEIN PHOSPHATASE 1 REGULATORY SUBUNIT 26"/>
    <property type="match status" value="1"/>
</dbReference>
<proteinExistence type="predicted"/>
<sequence length="874" mass="97784">MFFMNTSALVALQPKWEPFSQSRNYRYPVCFSESEDDLPRSAVSTKVQVIINNLQSEDSSLHSSHEYGCLVPKKPKAEKSQSQNVRRSERVLQKRDCPANSDDMEVEERSKFGALLLPSDSDDSVDRGIEEAIQEFLKNKGPNVPPLRSGACVFPGNEVVHDSLKDGTDQWAASPCSVSSDDSFEQSIEAEIEQFLNEKKQQQQARKETTAEEKKQLDQKETQEKWVVRSQRGGTERVSQSSLKQGDKAFFLRQRSHLHNIGTRCLKPETEEELAGFKTRQTPLASRSLFLEQSREGEKGQKLWETGGEQSNDVSDSSSDDGIEEAIQLYQLEKIRRASECRTARVPFQAEEDISSRLLIHSVNALSSKRRKLATKPKELSRISGISLDSCRTRAPVENSVATCALTLQASCRADTTAELMCAEAILDISKTILPPPEGSNPFFCSREASASQHESDNNSVDSDDSIEQEIRAFLAVKAQTESLITKSNTQHFKQIPRKPLKLSLSHQRKLKGESKIVRKTRDMQQTLLEQNHNYSRTKKDDLSILHNTQKVARCYQDTMDISGSVDPTLQGCEKKSKQSPQKCGFDDKSSSLDSDEDLDMAIKELLRSKRKLKKKPKDTRTPCKKKVRFDEAGAHILGGEERDCKSQKPALLKSCLVNSQRVENAASRNVVKGKPKGTKAIQFKKDAQETSKNNIWMATSLTDESSSIDSDDSIEQEIQRFLAEKSKSIVNIDTPGSNGIVGCLGTHKSQATEAKYQPLQRQSHAVSKQRGKMKKLGPPTIDLRNSPRPEEETTGNGKRITSYALNSQQIQTTAESAHPGIAVKRTEEGSQMICHDKLGQRSLTPERNTSQKPQLQNCFEPLSLFKCSSNVRV</sequence>
<feature type="domain" description="Protein phosphatase 1 regulatory subunit 26 N-terminal" evidence="2">
    <location>
        <begin position="159"/>
        <end position="728"/>
    </location>
</feature>
<protein>
    <recommendedName>
        <fullName evidence="2">Protein phosphatase 1 regulatory subunit 26 N-terminal domain-containing protein</fullName>
    </recommendedName>
</protein>
<feature type="compositionally biased region" description="Basic and acidic residues" evidence="1">
    <location>
        <begin position="86"/>
        <end position="97"/>
    </location>
</feature>
<organism evidence="3 4">
    <name type="scientific">Anolis carolinensis</name>
    <name type="common">Green anole</name>
    <name type="synonym">American chameleon</name>
    <dbReference type="NCBI Taxonomy" id="28377"/>
    <lineage>
        <taxon>Eukaryota</taxon>
        <taxon>Metazoa</taxon>
        <taxon>Chordata</taxon>
        <taxon>Craniata</taxon>
        <taxon>Vertebrata</taxon>
        <taxon>Euteleostomi</taxon>
        <taxon>Lepidosauria</taxon>
        <taxon>Squamata</taxon>
        <taxon>Bifurcata</taxon>
        <taxon>Unidentata</taxon>
        <taxon>Episquamata</taxon>
        <taxon>Toxicofera</taxon>
        <taxon>Iguania</taxon>
        <taxon>Dactyloidae</taxon>
        <taxon>Anolis</taxon>
    </lineage>
</organism>
<dbReference type="PANTHER" id="PTHR15724:SF0">
    <property type="entry name" value="PROTEIN PHOSPHATASE 1 REGULATORY SUBUNIT 26"/>
    <property type="match status" value="1"/>
</dbReference>
<feature type="region of interest" description="Disordered" evidence="1">
    <location>
        <begin position="572"/>
        <end position="593"/>
    </location>
</feature>
<reference evidence="3" key="2">
    <citation type="submission" date="2025-08" db="UniProtKB">
        <authorList>
            <consortium name="Ensembl"/>
        </authorList>
    </citation>
    <scope>IDENTIFICATION</scope>
</reference>
<accession>A0A803TSN9</accession>
<dbReference type="InterPro" id="IPR031474">
    <property type="entry name" value="PPP1R26_N"/>
</dbReference>